<dbReference type="EMBL" id="CP060122">
    <property type="protein sequence ID" value="QNG44353.1"/>
    <property type="molecule type" value="Genomic_DNA"/>
</dbReference>
<feature type="domain" description="NYN" evidence="1">
    <location>
        <begin position="221"/>
        <end position="270"/>
    </location>
</feature>
<protein>
    <submittedName>
        <fullName evidence="2">NYN domain-containing protein</fullName>
    </submittedName>
</protein>
<proteinExistence type="predicted"/>
<dbReference type="Gene3D" id="3.40.50.1010">
    <property type="entry name" value="5'-nuclease"/>
    <property type="match status" value="1"/>
</dbReference>
<dbReference type="Pfam" id="PF01936">
    <property type="entry name" value="NYN"/>
    <property type="match status" value="1"/>
</dbReference>
<evidence type="ECO:0000313" key="3">
    <source>
        <dbReference type="Proteomes" id="UP000515377"/>
    </source>
</evidence>
<organism evidence="2 3">
    <name type="scientific">Sphingobium yanoikuyae</name>
    <name type="common">Sphingomonas yanoikuyae</name>
    <dbReference type="NCBI Taxonomy" id="13690"/>
    <lineage>
        <taxon>Bacteria</taxon>
        <taxon>Pseudomonadati</taxon>
        <taxon>Pseudomonadota</taxon>
        <taxon>Alphaproteobacteria</taxon>
        <taxon>Sphingomonadales</taxon>
        <taxon>Sphingomonadaceae</taxon>
        <taxon>Sphingobium</taxon>
    </lineage>
</organism>
<evidence type="ECO:0000259" key="1">
    <source>
        <dbReference type="Pfam" id="PF01936"/>
    </source>
</evidence>
<reference evidence="2 3" key="1">
    <citation type="submission" date="2020-07" db="EMBL/GenBank/DDBJ databases">
        <title>Whole genome sequence of Sphingobium yanoikuyae A3.</title>
        <authorList>
            <person name="Han S.-S."/>
        </authorList>
    </citation>
    <scope>NUCLEOTIDE SEQUENCE [LARGE SCALE GENOMIC DNA]</scope>
    <source>
        <strain evidence="2 3">A3</strain>
    </source>
</reference>
<dbReference type="GO" id="GO:0004540">
    <property type="term" value="F:RNA nuclease activity"/>
    <property type="evidence" value="ECO:0007669"/>
    <property type="project" value="InterPro"/>
</dbReference>
<accession>A0A9X7U601</accession>
<dbReference type="InterPro" id="IPR021139">
    <property type="entry name" value="NYN"/>
</dbReference>
<gene>
    <name evidence="2" type="ORF">H3V42_21105</name>
</gene>
<name>A0A9X7U601_SPHYA</name>
<sequence>MLRETLPAESFDEAGQFSMECYLAYARKMTEMANKIAHSADVTLVRHRLLVIVDLQGIYLAVMDWLKAAGFGIESGLLVSRFSIFLMQSVMDTIEAAVVAEAGNDAMRFADLEKVIAAGKLEDLRSLTHVVKFEPAIELFFAPAPLDEIDWQLQKHARYGSVMASEQLGDIRNGIINLHGRERDYSFYEDFIHHLKHDDRVTRSERGFFNFYVGPKGLQFIDEKEVDIRIAIRAVDACVDYEADSICIISSDQDFIPLHERCRKAGVQTYQADVAKFASPNKVGRKIRELGVNFIPTGIAPDWALRAITEACAPFAFYRLSMTEFEGLCRIHNDLNEVQIAPHVAANGTVGLRMYRPAN</sequence>
<dbReference type="Proteomes" id="UP000515377">
    <property type="component" value="Chromosome"/>
</dbReference>
<evidence type="ECO:0000313" key="2">
    <source>
        <dbReference type="EMBL" id="QNG44353.1"/>
    </source>
</evidence>
<dbReference type="AlphaFoldDB" id="A0A9X7U601"/>